<accession>A0ABN1FN39</accession>
<proteinExistence type="predicted"/>
<keyword evidence="1" id="KW-0472">Membrane</keyword>
<reference evidence="2 3" key="1">
    <citation type="journal article" date="2019" name="Int. J. Syst. Evol. Microbiol.">
        <title>The Global Catalogue of Microorganisms (GCM) 10K type strain sequencing project: providing services to taxonomists for standard genome sequencing and annotation.</title>
        <authorList>
            <consortium name="The Broad Institute Genomics Platform"/>
            <consortium name="The Broad Institute Genome Sequencing Center for Infectious Disease"/>
            <person name="Wu L."/>
            <person name="Ma J."/>
        </authorList>
    </citation>
    <scope>NUCLEOTIDE SEQUENCE [LARGE SCALE GENOMIC DNA]</scope>
    <source>
        <strain evidence="2 3">JCM 15395</strain>
    </source>
</reference>
<keyword evidence="1" id="KW-0812">Transmembrane</keyword>
<evidence type="ECO:0000313" key="3">
    <source>
        <dbReference type="Proteomes" id="UP001500866"/>
    </source>
</evidence>
<comment type="caution">
    <text evidence="2">The sequence shown here is derived from an EMBL/GenBank/DDBJ whole genome shotgun (WGS) entry which is preliminary data.</text>
</comment>
<keyword evidence="3" id="KW-1185">Reference proteome</keyword>
<protein>
    <submittedName>
        <fullName evidence="2">Uncharacterized protein</fullName>
    </submittedName>
</protein>
<dbReference type="RefSeq" id="WP_343810515.1">
    <property type="nucleotide sequence ID" value="NZ_BAAADS010000005.1"/>
</dbReference>
<gene>
    <name evidence="2" type="ORF">GCM10009001_07970</name>
</gene>
<dbReference type="Proteomes" id="UP001500866">
    <property type="component" value="Unassembled WGS sequence"/>
</dbReference>
<keyword evidence="1" id="KW-1133">Transmembrane helix</keyword>
<organism evidence="2 3">
    <name type="scientific">Virgibacillus siamensis</name>
    <dbReference type="NCBI Taxonomy" id="480071"/>
    <lineage>
        <taxon>Bacteria</taxon>
        <taxon>Bacillati</taxon>
        <taxon>Bacillota</taxon>
        <taxon>Bacilli</taxon>
        <taxon>Bacillales</taxon>
        <taxon>Bacillaceae</taxon>
        <taxon>Virgibacillus</taxon>
    </lineage>
</organism>
<name>A0ABN1FN39_9BACI</name>
<sequence length="52" mass="6087">MSLLFILAIIVTVMELFVAFFMIKKQKMALWQSLYVSLPVIVIVWVVAFMYT</sequence>
<dbReference type="EMBL" id="BAAADS010000005">
    <property type="protein sequence ID" value="GAA0594254.1"/>
    <property type="molecule type" value="Genomic_DNA"/>
</dbReference>
<feature type="transmembrane region" description="Helical" evidence="1">
    <location>
        <begin position="30"/>
        <end position="51"/>
    </location>
</feature>
<feature type="transmembrane region" description="Helical" evidence="1">
    <location>
        <begin position="6"/>
        <end position="23"/>
    </location>
</feature>
<evidence type="ECO:0000256" key="1">
    <source>
        <dbReference type="SAM" id="Phobius"/>
    </source>
</evidence>
<evidence type="ECO:0000313" key="2">
    <source>
        <dbReference type="EMBL" id="GAA0594254.1"/>
    </source>
</evidence>